<comment type="caution">
    <text evidence="2">The sequence shown here is derived from an EMBL/GenBank/DDBJ whole genome shotgun (WGS) entry which is preliminary data.</text>
</comment>
<name>A0A927R7J3_9ACTN</name>
<dbReference type="InterPro" id="IPR011256">
    <property type="entry name" value="Reg_factor_effector_dom_sf"/>
</dbReference>
<evidence type="ECO:0000313" key="2">
    <source>
        <dbReference type="EMBL" id="MBE1605642.1"/>
    </source>
</evidence>
<evidence type="ECO:0000313" key="3">
    <source>
        <dbReference type="Proteomes" id="UP000638648"/>
    </source>
</evidence>
<dbReference type="SMART" id="SM00871">
    <property type="entry name" value="AraC_E_bind"/>
    <property type="match status" value="1"/>
</dbReference>
<organism evidence="2 3">
    <name type="scientific">Actinopolymorpha pittospori</name>
    <dbReference type="NCBI Taxonomy" id="648752"/>
    <lineage>
        <taxon>Bacteria</taxon>
        <taxon>Bacillati</taxon>
        <taxon>Actinomycetota</taxon>
        <taxon>Actinomycetes</taxon>
        <taxon>Propionibacteriales</taxon>
        <taxon>Actinopolymorphaceae</taxon>
        <taxon>Actinopolymorpha</taxon>
    </lineage>
</organism>
<dbReference type="Proteomes" id="UP000638648">
    <property type="component" value="Unassembled WGS sequence"/>
</dbReference>
<dbReference type="InterPro" id="IPR010499">
    <property type="entry name" value="AraC_E-bd"/>
</dbReference>
<accession>A0A927R7J3</accession>
<dbReference type="SUPFAM" id="SSF55136">
    <property type="entry name" value="Probable bacterial effector-binding domain"/>
    <property type="match status" value="1"/>
</dbReference>
<dbReference type="EMBL" id="JADBEM010000001">
    <property type="protein sequence ID" value="MBE1605642.1"/>
    <property type="molecule type" value="Genomic_DNA"/>
</dbReference>
<dbReference type="Gene3D" id="3.20.80.10">
    <property type="entry name" value="Regulatory factor, effector binding domain"/>
    <property type="match status" value="1"/>
</dbReference>
<sequence>MSTQQTNVNVTAIVRKMLSDQPVLCVRSNRTDEMVGEAIGESFQALEHQGLAAAGPPYTIFGEDLSPGHQEPKADGWEAGLPVDQAGAPEGRVIPAVLPGGEVASAYFAGNWADVEKVEAVIANLRAQIEVAGLELAGPLRWIWLSDPTVTPDPDNHYTELHWPVRG</sequence>
<feature type="domain" description="AraC effector-binding" evidence="1">
    <location>
        <begin position="11"/>
        <end position="166"/>
    </location>
</feature>
<evidence type="ECO:0000259" key="1">
    <source>
        <dbReference type="SMART" id="SM00871"/>
    </source>
</evidence>
<reference evidence="2" key="1">
    <citation type="submission" date="2020-10" db="EMBL/GenBank/DDBJ databases">
        <title>Sequencing the genomes of 1000 actinobacteria strains.</title>
        <authorList>
            <person name="Klenk H.-P."/>
        </authorList>
    </citation>
    <scope>NUCLEOTIDE SEQUENCE</scope>
    <source>
        <strain evidence="2">DSM 45354</strain>
    </source>
</reference>
<dbReference type="Pfam" id="PF06445">
    <property type="entry name" value="GyrI-like"/>
    <property type="match status" value="1"/>
</dbReference>
<dbReference type="InterPro" id="IPR029442">
    <property type="entry name" value="GyrI-like"/>
</dbReference>
<dbReference type="AlphaFoldDB" id="A0A927R7J3"/>
<keyword evidence="3" id="KW-1185">Reference proteome</keyword>
<proteinExistence type="predicted"/>
<gene>
    <name evidence="2" type="ORF">HEB94_002490</name>
</gene>
<dbReference type="RefSeq" id="WP_192749935.1">
    <property type="nucleotide sequence ID" value="NZ_BAABJL010000101.1"/>
</dbReference>
<protein>
    <submittedName>
        <fullName evidence="2">Effector-binding domain-containing protein</fullName>
    </submittedName>
</protein>